<dbReference type="RefSeq" id="XP_022633137.1">
    <property type="nucleotide sequence ID" value="XM_022777416.1"/>
</dbReference>
<evidence type="ECO:0000313" key="2">
    <source>
        <dbReference type="RefSeq" id="XP_022633137.1"/>
    </source>
</evidence>
<accession>A0A3Q0ESD6</accession>
<organism evidence="1 2">
    <name type="scientific">Vigna radiata var. radiata</name>
    <name type="common">Mung bean</name>
    <name type="synonym">Phaseolus aureus</name>
    <dbReference type="NCBI Taxonomy" id="3916"/>
    <lineage>
        <taxon>Eukaryota</taxon>
        <taxon>Viridiplantae</taxon>
        <taxon>Streptophyta</taxon>
        <taxon>Embryophyta</taxon>
        <taxon>Tracheophyta</taxon>
        <taxon>Spermatophyta</taxon>
        <taxon>Magnoliopsida</taxon>
        <taxon>eudicotyledons</taxon>
        <taxon>Gunneridae</taxon>
        <taxon>Pentapetalae</taxon>
        <taxon>rosids</taxon>
        <taxon>fabids</taxon>
        <taxon>Fabales</taxon>
        <taxon>Fabaceae</taxon>
        <taxon>Papilionoideae</taxon>
        <taxon>50 kb inversion clade</taxon>
        <taxon>NPAAA clade</taxon>
        <taxon>indigoferoid/millettioid clade</taxon>
        <taxon>Phaseoleae</taxon>
        <taxon>Vigna</taxon>
    </lineage>
</organism>
<keyword evidence="1" id="KW-1185">Reference proteome</keyword>
<name>A0A3Q0ESD6_VIGRR</name>
<sequence>MFPFAGFFSMPALPYSLNDDPVSHNNNNLASHLCFRCGWFAFKVGNGIISLLGIVTKFTSILVDSFHAFFAGDYLFNRSTPVEMKRIAVLEPSQS</sequence>
<protein>
    <submittedName>
        <fullName evidence="2">Uncharacterized protein LOC106753195 isoform X3</fullName>
    </submittedName>
</protein>
<evidence type="ECO:0000313" key="1">
    <source>
        <dbReference type="Proteomes" id="UP000087766"/>
    </source>
</evidence>
<gene>
    <name evidence="2" type="primary">LOC106753195</name>
</gene>
<dbReference type="Proteomes" id="UP000087766">
    <property type="component" value="Unplaced"/>
</dbReference>
<dbReference type="GeneID" id="106753195"/>
<reference evidence="2" key="1">
    <citation type="submission" date="2025-08" db="UniProtKB">
        <authorList>
            <consortium name="RefSeq"/>
        </authorList>
    </citation>
    <scope>IDENTIFICATION</scope>
    <source>
        <tissue evidence="2">Leaf</tissue>
    </source>
</reference>
<dbReference type="AlphaFoldDB" id="A0A3Q0ESD6"/>
<proteinExistence type="predicted"/>